<reference evidence="2" key="1">
    <citation type="journal article" date="2014" name="Int. J. Syst. Evol. Microbiol.">
        <title>Complete genome sequence of Corynebacterium casei LMG S-19264T (=DSM 44701T), isolated from a smear-ripened cheese.</title>
        <authorList>
            <consortium name="US DOE Joint Genome Institute (JGI-PGF)"/>
            <person name="Walter F."/>
            <person name="Albersmeier A."/>
            <person name="Kalinowski J."/>
            <person name="Ruckert C."/>
        </authorList>
    </citation>
    <scope>NUCLEOTIDE SEQUENCE</scope>
    <source>
        <strain evidence="2">VKM B-1513</strain>
    </source>
</reference>
<evidence type="ECO:0000313" key="2">
    <source>
        <dbReference type="EMBL" id="GLK50727.1"/>
    </source>
</evidence>
<dbReference type="RefSeq" id="WP_271185126.1">
    <property type="nucleotide sequence ID" value="NZ_BSFE01000001.1"/>
</dbReference>
<feature type="compositionally biased region" description="Pro residues" evidence="1">
    <location>
        <begin position="177"/>
        <end position="188"/>
    </location>
</feature>
<feature type="compositionally biased region" description="Basic and acidic residues" evidence="1">
    <location>
        <begin position="154"/>
        <end position="172"/>
    </location>
</feature>
<evidence type="ECO:0000313" key="3">
    <source>
        <dbReference type="Proteomes" id="UP001143486"/>
    </source>
</evidence>
<dbReference type="Proteomes" id="UP001143486">
    <property type="component" value="Unassembled WGS sequence"/>
</dbReference>
<comment type="caution">
    <text evidence="2">The sequence shown here is derived from an EMBL/GenBank/DDBJ whole genome shotgun (WGS) entry which is preliminary data.</text>
</comment>
<sequence length="188" mass="21330">MKPSTPWIAALLVSVLANGVLAGFLLHRTTEGPDWRQAEDEDRGRGERRHHDSRRAGFDMRDMLFALPGEAREEARQRARDNIDEIRALFAQSRQAREDFETAVRAETFDRDAAADALERLRASREALELGLQDVMLDLMSELDAETRTGMLEATRERDGNGYRRHRDDRGEGPQGDRPPPPDGPRPD</sequence>
<dbReference type="InterPro" id="IPR025961">
    <property type="entry name" value="Metal_resist"/>
</dbReference>
<proteinExistence type="predicted"/>
<feature type="compositionally biased region" description="Basic and acidic residues" evidence="1">
    <location>
        <begin position="34"/>
        <end position="45"/>
    </location>
</feature>
<protein>
    <recommendedName>
        <fullName evidence="4">Periplasmic heavy metal sensor</fullName>
    </recommendedName>
</protein>
<dbReference type="EMBL" id="BSFE01000001">
    <property type="protein sequence ID" value="GLK50727.1"/>
    <property type="molecule type" value="Genomic_DNA"/>
</dbReference>
<dbReference type="Pfam" id="PF13801">
    <property type="entry name" value="Metal_resist"/>
    <property type="match status" value="1"/>
</dbReference>
<dbReference type="AlphaFoldDB" id="A0A9W6MM30"/>
<feature type="region of interest" description="Disordered" evidence="1">
    <location>
        <begin position="148"/>
        <end position="188"/>
    </location>
</feature>
<keyword evidence="3" id="KW-1185">Reference proteome</keyword>
<reference evidence="2" key="2">
    <citation type="submission" date="2023-01" db="EMBL/GenBank/DDBJ databases">
        <authorList>
            <person name="Sun Q."/>
            <person name="Evtushenko L."/>
        </authorList>
    </citation>
    <scope>NUCLEOTIDE SEQUENCE</scope>
    <source>
        <strain evidence="2">VKM B-1513</strain>
    </source>
</reference>
<name>A0A9W6MM30_9PROT</name>
<gene>
    <name evidence="2" type="ORF">GCM10017621_02350</name>
</gene>
<evidence type="ECO:0000256" key="1">
    <source>
        <dbReference type="SAM" id="MobiDB-lite"/>
    </source>
</evidence>
<organism evidence="2 3">
    <name type="scientific">Maricaulis virginensis</name>
    <dbReference type="NCBI Taxonomy" id="144022"/>
    <lineage>
        <taxon>Bacteria</taxon>
        <taxon>Pseudomonadati</taxon>
        <taxon>Pseudomonadota</taxon>
        <taxon>Alphaproteobacteria</taxon>
        <taxon>Maricaulales</taxon>
        <taxon>Maricaulaceae</taxon>
        <taxon>Maricaulis</taxon>
    </lineage>
</organism>
<feature type="region of interest" description="Disordered" evidence="1">
    <location>
        <begin position="34"/>
        <end position="53"/>
    </location>
</feature>
<accession>A0A9W6MM30</accession>
<evidence type="ECO:0008006" key="4">
    <source>
        <dbReference type="Google" id="ProtNLM"/>
    </source>
</evidence>